<dbReference type="PANTHER" id="PTHR14052">
    <property type="entry name" value="ORIGIN RECOGNITION COMPLEX SUBUNIT 2"/>
    <property type="match status" value="1"/>
</dbReference>
<evidence type="ECO:0000313" key="3">
    <source>
        <dbReference type="EMBL" id="KAK6589745.1"/>
    </source>
</evidence>
<comment type="caution">
    <text evidence="3">The sequence shown here is derived from an EMBL/GenBank/DDBJ whole genome shotgun (WGS) entry which is preliminary data.</text>
</comment>
<dbReference type="PANTHER" id="PTHR14052:SF0">
    <property type="entry name" value="ORIGIN RECOGNITION COMPLEX SUBUNIT 2"/>
    <property type="match status" value="1"/>
</dbReference>
<evidence type="ECO:0000313" key="4">
    <source>
        <dbReference type="Proteomes" id="UP001311799"/>
    </source>
</evidence>
<dbReference type="Pfam" id="PF04084">
    <property type="entry name" value="RecA-like_ORC2"/>
    <property type="match status" value="1"/>
</dbReference>
<proteinExistence type="inferred from homology"/>
<dbReference type="Proteomes" id="UP001311799">
    <property type="component" value="Unassembled WGS sequence"/>
</dbReference>
<dbReference type="InterPro" id="IPR056772">
    <property type="entry name" value="RecA-like_ORC2"/>
</dbReference>
<keyword evidence="4" id="KW-1185">Reference proteome</keyword>
<protein>
    <recommendedName>
        <fullName evidence="1">Origin recognition complex subunit 2</fullName>
    </recommendedName>
</protein>
<organism evidence="3 4">
    <name type="scientific">Cryptosporidium xiaoi</name>
    <dbReference type="NCBI Taxonomy" id="659607"/>
    <lineage>
        <taxon>Eukaryota</taxon>
        <taxon>Sar</taxon>
        <taxon>Alveolata</taxon>
        <taxon>Apicomplexa</taxon>
        <taxon>Conoidasida</taxon>
        <taxon>Coccidia</taxon>
        <taxon>Eucoccidiorida</taxon>
        <taxon>Eimeriorina</taxon>
        <taxon>Cryptosporidiidae</taxon>
        <taxon>Cryptosporidium</taxon>
    </lineage>
</organism>
<comment type="similarity">
    <text evidence="1">Belongs to the ORC2 family.</text>
</comment>
<evidence type="ECO:0000259" key="2">
    <source>
        <dbReference type="Pfam" id="PF04084"/>
    </source>
</evidence>
<keyword evidence="1" id="KW-0235">DNA replication</keyword>
<evidence type="ECO:0000256" key="1">
    <source>
        <dbReference type="RuleBase" id="RU368084"/>
    </source>
</evidence>
<dbReference type="GO" id="GO:0006260">
    <property type="term" value="P:DNA replication"/>
    <property type="evidence" value="ECO:0007669"/>
    <property type="project" value="UniProtKB-UniRule"/>
</dbReference>
<dbReference type="EMBL" id="JAWDEY010000011">
    <property type="protein sequence ID" value="KAK6589745.1"/>
    <property type="molecule type" value="Genomic_DNA"/>
</dbReference>
<dbReference type="GO" id="GO:0005664">
    <property type="term" value="C:nuclear origin of replication recognition complex"/>
    <property type="evidence" value="ECO:0007669"/>
    <property type="project" value="UniProtKB-UniRule"/>
</dbReference>
<keyword evidence="1" id="KW-0539">Nucleus</keyword>
<sequence>MRGTFSDYLIREKENNQRGVGVLDEADPDKLVKIDLANRKKDEECIELLKDGWGREYEKILSWCLTGFSVIIYGFGSKKNFLDRFIDEKIKGRYITLIIRGYFKQVKFKNCLIELLKNIDKFYQEQNNSIDQEPFTLSDIDELSIETIIQRINLLHDRLFNIYDNIFIVIHNIDNISLRSYLPAITKLIQIPFITLVASVDNIRWPVLWNTSMRHKMNVLYMNISTIEEYKTEIDHLYGDKLPGWLGTNVDKADQKYTLDQFNSVLNCLTPSHVQLAKAIAEIQYKNECVPEEQLYRKLRSSMIVTTKSALSQLLVELLSHEILTKQYSSNKNETKTTMYMLKLEQEEIKEFLGQFE</sequence>
<name>A0AAV9Y1U8_9CRYT</name>
<reference evidence="3 4" key="1">
    <citation type="submission" date="2023-10" db="EMBL/GenBank/DDBJ databases">
        <title>Comparative genomics analysis reveals potential genetic determinants of host preference in Cryptosporidium xiaoi.</title>
        <authorList>
            <person name="Xiao L."/>
            <person name="Li J."/>
        </authorList>
    </citation>
    <scope>NUCLEOTIDE SEQUENCE [LARGE SCALE GENOMIC DNA]</scope>
    <source>
        <strain evidence="3 4">52996</strain>
    </source>
</reference>
<dbReference type="GO" id="GO:0003688">
    <property type="term" value="F:DNA replication origin binding"/>
    <property type="evidence" value="ECO:0007669"/>
    <property type="project" value="UniProtKB-UniRule"/>
</dbReference>
<comment type="subcellular location">
    <subcellularLocation>
        <location evidence="1">Nucleus</location>
    </subcellularLocation>
</comment>
<dbReference type="AlphaFoldDB" id="A0AAV9Y1U8"/>
<comment type="function">
    <text evidence="1">Component of the origin recognition complex (ORC) that binds origins of replication. DNA-binding is ATP-dependent. ORC is required to assemble the pre-replication complex necessary to initiate DNA replication.</text>
</comment>
<feature type="domain" description="Origin recognition complex subunit 2 RecA-like" evidence="2">
    <location>
        <begin position="55"/>
        <end position="223"/>
    </location>
</feature>
<accession>A0AAV9Y1U8</accession>
<gene>
    <name evidence="3" type="ORF">RS030_1153</name>
</gene>
<comment type="subunit">
    <text evidence="1">Component of the origin recognition complex (ORC).</text>
</comment>
<dbReference type="InterPro" id="IPR007220">
    <property type="entry name" value="ORC2"/>
</dbReference>